<evidence type="ECO:0000313" key="7">
    <source>
        <dbReference type="Proteomes" id="UP000306985"/>
    </source>
</evidence>
<accession>A0A4V6CS59</accession>
<dbReference type="OrthoDB" id="3174546at2"/>
<gene>
    <name evidence="6" type="ORF">FDO65_00765</name>
</gene>
<feature type="domain" description="UspA" evidence="5">
    <location>
        <begin position="170"/>
        <end position="308"/>
    </location>
</feature>
<evidence type="ECO:0000259" key="5">
    <source>
        <dbReference type="Pfam" id="PF00582"/>
    </source>
</evidence>
<evidence type="ECO:0000256" key="1">
    <source>
        <dbReference type="ARBA" id="ARBA00008791"/>
    </source>
</evidence>
<proteinExistence type="inferred from homology"/>
<reference evidence="6 7" key="1">
    <citation type="submission" date="2019-05" db="EMBL/GenBank/DDBJ databases">
        <title>Nakamurella sp. N5BH11, whole genome shotgun sequence.</title>
        <authorList>
            <person name="Tuo L."/>
        </authorList>
    </citation>
    <scope>NUCLEOTIDE SEQUENCE [LARGE SCALE GENOMIC DNA]</scope>
    <source>
        <strain evidence="6 7">N5BH11</strain>
    </source>
</reference>
<dbReference type="InterPro" id="IPR006016">
    <property type="entry name" value="UspA"/>
</dbReference>
<organism evidence="6 7">
    <name type="scientific">Nakamurella flava</name>
    <dbReference type="NCBI Taxonomy" id="2576308"/>
    <lineage>
        <taxon>Bacteria</taxon>
        <taxon>Bacillati</taxon>
        <taxon>Actinomycetota</taxon>
        <taxon>Actinomycetes</taxon>
        <taxon>Nakamurellales</taxon>
        <taxon>Nakamurellaceae</taxon>
        <taxon>Nakamurella</taxon>
    </lineage>
</organism>
<feature type="region of interest" description="Disordered" evidence="4">
    <location>
        <begin position="1"/>
        <end position="25"/>
    </location>
</feature>
<dbReference type="PANTHER" id="PTHR46268">
    <property type="entry name" value="STRESS RESPONSE PROTEIN NHAX"/>
    <property type="match status" value="1"/>
</dbReference>
<dbReference type="InterPro" id="IPR006015">
    <property type="entry name" value="Universal_stress_UspA"/>
</dbReference>
<keyword evidence="2" id="KW-0547">Nucleotide-binding</keyword>
<sequence length="312" mass="32445">MATIDTSVAGTRSAAAPSEPDPRSRVVAGVDGSGCSRQAAAWAADEAQARGAALLLVAAYWMHTVGYPGTAYAPTGTLTELREAGETALRDVAGELRHRHPELDITTRLRYGEPSRVLREEATDADLTVIGNHGSHRLTTTLGSVAGTVVASSPGPVAVIRPGTARTQGPIVVGVDGSADADHALGYAFAAAQRLGAAVIALSCWSDPTIDGPFPAYGGLPLDLTPLDEATGEQLAHRLAPWRERYPDVPVQARVEHARPVRPLLDAGRQARLLVVGTRGRGKITGLLLGSTSQSVIAHAECPVVVVPGPRP</sequence>
<dbReference type="PRINTS" id="PR01438">
    <property type="entry name" value="UNVRSLSTRESS"/>
</dbReference>
<comment type="caution">
    <text evidence="6">The sequence shown here is derived from an EMBL/GenBank/DDBJ whole genome shotgun (WGS) entry which is preliminary data.</text>
</comment>
<dbReference type="EMBL" id="SZZH01000001">
    <property type="protein sequence ID" value="TKV60295.1"/>
    <property type="molecule type" value="Genomic_DNA"/>
</dbReference>
<dbReference type="GO" id="GO:0005524">
    <property type="term" value="F:ATP binding"/>
    <property type="evidence" value="ECO:0007669"/>
    <property type="project" value="UniProtKB-KW"/>
</dbReference>
<evidence type="ECO:0000256" key="3">
    <source>
        <dbReference type="ARBA" id="ARBA00022840"/>
    </source>
</evidence>
<dbReference type="RefSeq" id="WP_137447598.1">
    <property type="nucleotide sequence ID" value="NZ_SZZH01000001.1"/>
</dbReference>
<dbReference type="SUPFAM" id="SSF52402">
    <property type="entry name" value="Adenine nucleotide alpha hydrolases-like"/>
    <property type="match status" value="2"/>
</dbReference>
<feature type="compositionally biased region" description="Polar residues" evidence="4">
    <location>
        <begin position="1"/>
        <end position="10"/>
    </location>
</feature>
<dbReference type="InterPro" id="IPR014729">
    <property type="entry name" value="Rossmann-like_a/b/a_fold"/>
</dbReference>
<dbReference type="AlphaFoldDB" id="A0A4V6CS59"/>
<feature type="domain" description="UspA" evidence="5">
    <location>
        <begin position="24"/>
        <end position="161"/>
    </location>
</feature>
<evidence type="ECO:0000256" key="2">
    <source>
        <dbReference type="ARBA" id="ARBA00022741"/>
    </source>
</evidence>
<keyword evidence="7" id="KW-1185">Reference proteome</keyword>
<dbReference type="PANTHER" id="PTHR46268:SF27">
    <property type="entry name" value="UNIVERSAL STRESS PROTEIN RV2623"/>
    <property type="match status" value="1"/>
</dbReference>
<comment type="similarity">
    <text evidence="1">Belongs to the universal stress protein A family.</text>
</comment>
<evidence type="ECO:0000313" key="6">
    <source>
        <dbReference type="EMBL" id="TKV60295.1"/>
    </source>
</evidence>
<protein>
    <submittedName>
        <fullName evidence="6">Universal stress protein</fullName>
    </submittedName>
</protein>
<evidence type="ECO:0000256" key="4">
    <source>
        <dbReference type="SAM" id="MobiDB-lite"/>
    </source>
</evidence>
<name>A0A4V6CS59_9ACTN</name>
<dbReference type="Gene3D" id="3.40.50.620">
    <property type="entry name" value="HUPs"/>
    <property type="match status" value="2"/>
</dbReference>
<dbReference type="Proteomes" id="UP000306985">
    <property type="component" value="Unassembled WGS sequence"/>
</dbReference>
<dbReference type="Pfam" id="PF00582">
    <property type="entry name" value="Usp"/>
    <property type="match status" value="2"/>
</dbReference>
<keyword evidence="3" id="KW-0067">ATP-binding</keyword>